<evidence type="ECO:0000313" key="1">
    <source>
        <dbReference type="EMBL" id="GBP75950.1"/>
    </source>
</evidence>
<gene>
    <name evidence="1" type="ORF">EVAR_98843_1</name>
</gene>
<proteinExistence type="predicted"/>
<organism evidence="1 2">
    <name type="scientific">Eumeta variegata</name>
    <name type="common">Bagworm moth</name>
    <name type="synonym">Eumeta japonica</name>
    <dbReference type="NCBI Taxonomy" id="151549"/>
    <lineage>
        <taxon>Eukaryota</taxon>
        <taxon>Metazoa</taxon>
        <taxon>Ecdysozoa</taxon>
        <taxon>Arthropoda</taxon>
        <taxon>Hexapoda</taxon>
        <taxon>Insecta</taxon>
        <taxon>Pterygota</taxon>
        <taxon>Neoptera</taxon>
        <taxon>Endopterygota</taxon>
        <taxon>Lepidoptera</taxon>
        <taxon>Glossata</taxon>
        <taxon>Ditrysia</taxon>
        <taxon>Tineoidea</taxon>
        <taxon>Psychidae</taxon>
        <taxon>Oiketicinae</taxon>
        <taxon>Eumeta</taxon>
    </lineage>
</organism>
<sequence length="110" mass="12343">MDINVRGVTSLLERYLMVGDRGYGDGEGEVGHRNSHWCILSPVVAAHFCTTAKLPTVWLYHAISSKATTFQPKENGRSPLNHRTEHSVLNFNLRSAERAGNCRCKLKQSF</sequence>
<evidence type="ECO:0000313" key="2">
    <source>
        <dbReference type="Proteomes" id="UP000299102"/>
    </source>
</evidence>
<keyword evidence="2" id="KW-1185">Reference proteome</keyword>
<comment type="caution">
    <text evidence="1">The sequence shown here is derived from an EMBL/GenBank/DDBJ whole genome shotgun (WGS) entry which is preliminary data.</text>
</comment>
<accession>A0A4C1YLI1</accession>
<name>A0A4C1YLI1_EUMVA</name>
<dbReference type="AlphaFoldDB" id="A0A4C1YLI1"/>
<dbReference type="Proteomes" id="UP000299102">
    <property type="component" value="Unassembled WGS sequence"/>
</dbReference>
<reference evidence="1 2" key="1">
    <citation type="journal article" date="2019" name="Commun. Biol.">
        <title>The bagworm genome reveals a unique fibroin gene that provides high tensile strength.</title>
        <authorList>
            <person name="Kono N."/>
            <person name="Nakamura H."/>
            <person name="Ohtoshi R."/>
            <person name="Tomita M."/>
            <person name="Numata K."/>
            <person name="Arakawa K."/>
        </authorList>
    </citation>
    <scope>NUCLEOTIDE SEQUENCE [LARGE SCALE GENOMIC DNA]</scope>
</reference>
<dbReference type="EMBL" id="BGZK01001268">
    <property type="protein sequence ID" value="GBP75950.1"/>
    <property type="molecule type" value="Genomic_DNA"/>
</dbReference>
<protein>
    <submittedName>
        <fullName evidence="1">Uncharacterized protein</fullName>
    </submittedName>
</protein>